<accession>A0ABY8TXC5</accession>
<dbReference type="SUPFAM" id="SSF48371">
    <property type="entry name" value="ARM repeat"/>
    <property type="match status" value="1"/>
</dbReference>
<evidence type="ECO:0000256" key="2">
    <source>
        <dbReference type="ARBA" id="ARBA00014076"/>
    </source>
</evidence>
<dbReference type="EMBL" id="CP126211">
    <property type="protein sequence ID" value="WIA13800.1"/>
    <property type="molecule type" value="Genomic_DNA"/>
</dbReference>
<dbReference type="Pfam" id="PF04064">
    <property type="entry name" value="DUF384"/>
    <property type="match status" value="1"/>
</dbReference>
<protein>
    <recommendedName>
        <fullName evidence="2">Protein HGH1 homolog</fullName>
    </recommendedName>
</protein>
<reference evidence="6 7" key="1">
    <citation type="submission" date="2023-05" db="EMBL/GenBank/DDBJ databases">
        <title>A 100% complete, gapless, phased diploid assembly of the Scenedesmus obliquus UTEX 3031 genome.</title>
        <authorList>
            <person name="Biondi T.C."/>
            <person name="Hanschen E.R."/>
            <person name="Kwon T."/>
            <person name="Eng W."/>
            <person name="Kruse C.P.S."/>
            <person name="Koehler S.I."/>
            <person name="Kunde Y."/>
            <person name="Gleasner C.D."/>
            <person name="You Mak K.T."/>
            <person name="Polle J."/>
            <person name="Hovde B.T."/>
            <person name="Starkenburg S.R."/>
        </authorList>
    </citation>
    <scope>NUCLEOTIDE SEQUENCE [LARGE SCALE GENOMIC DNA]</scope>
    <source>
        <strain evidence="6 7">DOE0152z</strain>
    </source>
</reference>
<feature type="domain" description="Protein HGH1 C-terminal" evidence="5">
    <location>
        <begin position="299"/>
        <end position="339"/>
    </location>
</feature>
<gene>
    <name evidence="6" type="ORF">OEZ85_007347</name>
</gene>
<evidence type="ECO:0000259" key="5">
    <source>
        <dbReference type="Pfam" id="PF04064"/>
    </source>
</evidence>
<dbReference type="InterPro" id="IPR011989">
    <property type="entry name" value="ARM-like"/>
</dbReference>
<feature type="domain" description="Protein HGH1 N-terminal" evidence="4">
    <location>
        <begin position="105"/>
        <end position="249"/>
    </location>
</feature>
<comment type="similarity">
    <text evidence="1">Belongs to the HGH1 family.</text>
</comment>
<dbReference type="InterPro" id="IPR039717">
    <property type="entry name" value="Hgh1"/>
</dbReference>
<dbReference type="PANTHER" id="PTHR13387:SF9">
    <property type="entry name" value="PROTEIN HGH1 HOMOLOG"/>
    <property type="match status" value="1"/>
</dbReference>
<name>A0ABY8TXC5_TETOB</name>
<dbReference type="InterPro" id="IPR016024">
    <property type="entry name" value="ARM-type_fold"/>
</dbReference>
<dbReference type="InterPro" id="IPR007205">
    <property type="entry name" value="Protein_HGH1_N"/>
</dbReference>
<dbReference type="InterPro" id="IPR007206">
    <property type="entry name" value="Protein_HGH1_C"/>
</dbReference>
<organism evidence="6 7">
    <name type="scientific">Tetradesmus obliquus</name>
    <name type="common">Green alga</name>
    <name type="synonym">Acutodesmus obliquus</name>
    <dbReference type="NCBI Taxonomy" id="3088"/>
    <lineage>
        <taxon>Eukaryota</taxon>
        <taxon>Viridiplantae</taxon>
        <taxon>Chlorophyta</taxon>
        <taxon>core chlorophytes</taxon>
        <taxon>Chlorophyceae</taxon>
        <taxon>CS clade</taxon>
        <taxon>Sphaeropleales</taxon>
        <taxon>Scenedesmaceae</taxon>
        <taxon>Tetradesmus</taxon>
    </lineage>
</organism>
<keyword evidence="7" id="KW-1185">Reference proteome</keyword>
<evidence type="ECO:0000259" key="4">
    <source>
        <dbReference type="Pfam" id="PF04063"/>
    </source>
</evidence>
<proteinExistence type="inferred from homology"/>
<dbReference type="Proteomes" id="UP001244341">
    <property type="component" value="Chromosome 4b"/>
</dbReference>
<evidence type="ECO:0000256" key="1">
    <source>
        <dbReference type="ARBA" id="ARBA00006712"/>
    </source>
</evidence>
<dbReference type="Pfam" id="PF04063">
    <property type="entry name" value="DUF383"/>
    <property type="match status" value="1"/>
</dbReference>
<evidence type="ECO:0000313" key="7">
    <source>
        <dbReference type="Proteomes" id="UP001244341"/>
    </source>
</evidence>
<feature type="region of interest" description="Disordered" evidence="3">
    <location>
        <begin position="264"/>
        <end position="289"/>
    </location>
</feature>
<dbReference type="Gene3D" id="1.25.10.10">
    <property type="entry name" value="Leucine-rich Repeat Variant"/>
    <property type="match status" value="2"/>
</dbReference>
<evidence type="ECO:0000256" key="3">
    <source>
        <dbReference type="SAM" id="MobiDB-lite"/>
    </source>
</evidence>
<evidence type="ECO:0000313" key="6">
    <source>
        <dbReference type="EMBL" id="WIA13800.1"/>
    </source>
</evidence>
<dbReference type="PANTHER" id="PTHR13387">
    <property type="entry name" value="PROTEIN HGH1 HOMOLOG"/>
    <property type="match status" value="1"/>
</dbReference>
<feature type="compositionally biased region" description="Low complexity" evidence="3">
    <location>
        <begin position="264"/>
        <end position="284"/>
    </location>
</feature>
<sequence>MTVDKDLQDLVEFLSSKKPEVQQAAVDIVSGLSGSPEGIDRLKAVQVALLGALLRIVGTPDAELAVSKAALTALVNLSQDAALGKALLQLNTVGRVMEFVREKSCPHIELLLMLLVNLTVEEAGCEALLQLGRQGMEGLHMALLLQMFVKSAVTLMPGQTDPYQHIGSLLTNASRLQAGRQLLLQPGTGFLQALAAQLGPSSSLARRRGCSGALRNCCISAEEDGTLQELLADEAVLMRMLAPLSSSSSTDAAAAPAAAAAGNASPAGAAAGAGGAAAPASSSSKDPDDAVREALAEAVAVLATTDAGRKALWKVSAPELLRKAYEDEEHPGVCQAMEHAARCFMFDADAAQVEGHDGQGHEQLQMQQEATD</sequence>